<dbReference type="EMBL" id="CM002803">
    <property type="protein sequence ID" value="KEI67629.1"/>
    <property type="molecule type" value="Genomic_DNA"/>
</dbReference>
<dbReference type="eggNOG" id="COG0576">
    <property type="taxonomic scope" value="Bacteria"/>
</dbReference>
<dbReference type="GO" id="GO:0006457">
    <property type="term" value="P:protein folding"/>
    <property type="evidence" value="ECO:0007669"/>
    <property type="project" value="InterPro"/>
</dbReference>
<dbReference type="GO" id="GO:0000774">
    <property type="term" value="F:adenyl-nucleotide exchange factor activity"/>
    <property type="evidence" value="ECO:0007669"/>
    <property type="project" value="InterPro"/>
</dbReference>
<reference evidence="2 3" key="1">
    <citation type="journal article" date="2014" name="Appl. Environ. Microbiol.">
        <title>Elucidation of insertion elements encoded on plasmids and in vitro construction of shuttle vectors from the toxic cyanobacterium Planktothrix.</title>
        <authorList>
            <person name="Christiansen G."/>
            <person name="Goesmann A."/>
            <person name="Kurmayer R."/>
        </authorList>
    </citation>
    <scope>NUCLEOTIDE SEQUENCE [LARGE SCALE GENOMIC DNA]</scope>
    <source>
        <strain evidence="2 3">NIVA-CYA 126/8</strain>
    </source>
</reference>
<protein>
    <recommendedName>
        <fullName evidence="4">GrpE</fullName>
    </recommendedName>
</protein>
<dbReference type="Proteomes" id="UP000027395">
    <property type="component" value="Chromosome"/>
</dbReference>
<dbReference type="InterPro" id="IPR009012">
    <property type="entry name" value="GrpE_head"/>
</dbReference>
<dbReference type="GO" id="GO:0042803">
    <property type="term" value="F:protein homodimerization activity"/>
    <property type="evidence" value="ECO:0007669"/>
    <property type="project" value="InterPro"/>
</dbReference>
<keyword evidence="3" id="KW-1185">Reference proteome</keyword>
<dbReference type="InterPro" id="IPR000740">
    <property type="entry name" value="GrpE"/>
</dbReference>
<dbReference type="GO" id="GO:0051087">
    <property type="term" value="F:protein-folding chaperone binding"/>
    <property type="evidence" value="ECO:0007669"/>
    <property type="project" value="InterPro"/>
</dbReference>
<keyword evidence="1" id="KW-0143">Chaperone</keyword>
<dbReference type="PATRIC" id="fig|388467.6.peg.2699"/>
<dbReference type="AlphaFoldDB" id="A0A073CH39"/>
<evidence type="ECO:0008006" key="4">
    <source>
        <dbReference type="Google" id="ProtNLM"/>
    </source>
</evidence>
<evidence type="ECO:0000313" key="2">
    <source>
        <dbReference type="EMBL" id="KEI67629.1"/>
    </source>
</evidence>
<dbReference type="HOGENOM" id="CLU_120816_0_0_3"/>
<dbReference type="SUPFAM" id="SSF51064">
    <property type="entry name" value="Head domain of nucleotide exchange factor GrpE"/>
    <property type="match status" value="1"/>
</dbReference>
<dbReference type="Pfam" id="PF01025">
    <property type="entry name" value="GrpE"/>
    <property type="match status" value="1"/>
</dbReference>
<dbReference type="RefSeq" id="WP_042154786.1">
    <property type="nucleotide sequence ID" value="NZ_CM002803.1"/>
</dbReference>
<dbReference type="Gene3D" id="2.30.22.10">
    <property type="entry name" value="Head domain of nucleotide exchange factor GrpE"/>
    <property type="match status" value="1"/>
</dbReference>
<organism evidence="2 3">
    <name type="scientific">Planktothrix agardhii (strain NIVA-CYA 126/8)</name>
    <dbReference type="NCBI Taxonomy" id="388467"/>
    <lineage>
        <taxon>Bacteria</taxon>
        <taxon>Bacillati</taxon>
        <taxon>Cyanobacteriota</taxon>
        <taxon>Cyanophyceae</taxon>
        <taxon>Oscillatoriophycideae</taxon>
        <taxon>Oscillatoriales</taxon>
        <taxon>Microcoleaceae</taxon>
        <taxon>Planktothrix</taxon>
    </lineage>
</organism>
<accession>A0A073CH39</accession>
<name>A0A073CH39_PLAA1</name>
<proteinExistence type="predicted"/>
<gene>
    <name evidence="2" type="ORF">A19Y_2750</name>
</gene>
<evidence type="ECO:0000256" key="1">
    <source>
        <dbReference type="ARBA" id="ARBA00023186"/>
    </source>
</evidence>
<sequence length="159" mass="18154">MNHPTENHLISSEILDRIVNKIGTLLKQEVSLKQTLREQDSQNQAANEELFLELLEVVDALDFLMEYMANNPDPSPQFIQRLPKSVGSVQKKLLNILGKRQVTPIELEGNQPDFEVCKVVDREIKPDLSPQTITKVVRQGFRVNDQVLRPIEVITSKLE</sequence>
<dbReference type="STRING" id="388467.A19Y_2750"/>
<evidence type="ECO:0000313" key="3">
    <source>
        <dbReference type="Proteomes" id="UP000027395"/>
    </source>
</evidence>